<evidence type="ECO:0000256" key="7">
    <source>
        <dbReference type="ARBA" id="ARBA00031257"/>
    </source>
</evidence>
<keyword evidence="8" id="KW-0010">Activator</keyword>
<feature type="compositionally biased region" description="Acidic residues" evidence="9">
    <location>
        <begin position="338"/>
        <end position="347"/>
    </location>
</feature>
<evidence type="ECO:0000256" key="3">
    <source>
        <dbReference type="ARBA" id="ARBA00020629"/>
    </source>
</evidence>
<feature type="compositionally biased region" description="Polar residues" evidence="9">
    <location>
        <begin position="186"/>
        <end position="198"/>
    </location>
</feature>
<reference evidence="10" key="2">
    <citation type="submission" date="2023-06" db="EMBL/GenBank/DDBJ databases">
        <authorList>
            <consortium name="Lawrence Berkeley National Laboratory"/>
            <person name="Mondo S.J."/>
            <person name="Hensen N."/>
            <person name="Bonometti L."/>
            <person name="Westerberg I."/>
            <person name="Brannstrom I.O."/>
            <person name="Guillou S."/>
            <person name="Cros-Aarteil S."/>
            <person name="Calhoun S."/>
            <person name="Haridas S."/>
            <person name="Kuo A."/>
            <person name="Pangilinan J."/>
            <person name="Riley R."/>
            <person name="Labutti K."/>
            <person name="Andreopoulos B."/>
            <person name="Lipzen A."/>
            <person name="Chen C."/>
            <person name="Yanf M."/>
            <person name="Daum C."/>
            <person name="Ng V."/>
            <person name="Clum A."/>
            <person name="Steindorff A."/>
            <person name="Ohm R."/>
            <person name="Martin F."/>
            <person name="Silar P."/>
            <person name="Natvig D."/>
            <person name="Lalanne C."/>
            <person name="Gautier V."/>
            <person name="Ament-Velasquez S.L."/>
            <person name="Kruys A."/>
            <person name="Hutchinson M.I."/>
            <person name="Powell A.J."/>
            <person name="Barry K."/>
            <person name="Miller A.N."/>
            <person name="Grigoriev I.V."/>
            <person name="Debuchy R."/>
            <person name="Gladieux P."/>
            <person name="Thoren M.H."/>
            <person name="Johannesson H."/>
        </authorList>
    </citation>
    <scope>NUCLEOTIDE SEQUENCE</scope>
    <source>
        <strain evidence="10">CBS 333.67</strain>
    </source>
</reference>
<evidence type="ECO:0000313" key="10">
    <source>
        <dbReference type="EMBL" id="KAK3307132.1"/>
    </source>
</evidence>
<dbReference type="GO" id="GO:0006357">
    <property type="term" value="P:regulation of transcription by RNA polymerase II"/>
    <property type="evidence" value="ECO:0007669"/>
    <property type="project" value="InterPro"/>
</dbReference>
<keyword evidence="11" id="KW-1185">Reference proteome</keyword>
<protein>
    <recommendedName>
        <fullName evidence="3 8">Mediator of RNA polymerase II transcription subunit 4</fullName>
    </recommendedName>
    <alternativeName>
        <fullName evidence="7 8">Mediator complex subunit 4</fullName>
    </alternativeName>
</protein>
<keyword evidence="6 8" id="KW-0539">Nucleus</keyword>
<feature type="compositionally biased region" description="Polar residues" evidence="9">
    <location>
        <begin position="131"/>
        <end position="161"/>
    </location>
</feature>
<evidence type="ECO:0000256" key="8">
    <source>
        <dbReference type="RuleBase" id="RU364141"/>
    </source>
</evidence>
<evidence type="ECO:0000256" key="1">
    <source>
        <dbReference type="ARBA" id="ARBA00004123"/>
    </source>
</evidence>
<keyword evidence="4 8" id="KW-0805">Transcription regulation</keyword>
<name>A0AAJ0GVW5_9PEZI</name>
<dbReference type="EMBL" id="JAUDZG010000003">
    <property type="protein sequence ID" value="KAK3307132.1"/>
    <property type="molecule type" value="Genomic_DNA"/>
</dbReference>
<comment type="subunit">
    <text evidence="8">Component of the Mediator complex.</text>
</comment>
<dbReference type="GO" id="GO:0003712">
    <property type="term" value="F:transcription coregulator activity"/>
    <property type="evidence" value="ECO:0007669"/>
    <property type="project" value="InterPro"/>
</dbReference>
<comment type="caution">
    <text evidence="10">The sequence shown here is derived from an EMBL/GenBank/DDBJ whole genome shotgun (WGS) entry which is preliminary data.</text>
</comment>
<keyword evidence="5 8" id="KW-0804">Transcription</keyword>
<comment type="subcellular location">
    <subcellularLocation>
        <location evidence="1 8">Nucleus</location>
    </subcellularLocation>
</comment>
<dbReference type="GO" id="GO:0016592">
    <property type="term" value="C:mediator complex"/>
    <property type="evidence" value="ECO:0007669"/>
    <property type="project" value="InterPro"/>
</dbReference>
<feature type="compositionally biased region" description="Basic and acidic residues" evidence="9">
    <location>
        <begin position="244"/>
        <end position="300"/>
    </location>
</feature>
<organism evidence="10 11">
    <name type="scientific">Chaetomium strumarium</name>
    <dbReference type="NCBI Taxonomy" id="1170767"/>
    <lineage>
        <taxon>Eukaryota</taxon>
        <taxon>Fungi</taxon>
        <taxon>Dikarya</taxon>
        <taxon>Ascomycota</taxon>
        <taxon>Pezizomycotina</taxon>
        <taxon>Sordariomycetes</taxon>
        <taxon>Sordariomycetidae</taxon>
        <taxon>Sordariales</taxon>
        <taxon>Chaetomiaceae</taxon>
        <taxon>Chaetomium</taxon>
    </lineage>
</organism>
<feature type="compositionally biased region" description="Low complexity" evidence="9">
    <location>
        <begin position="169"/>
        <end position="185"/>
    </location>
</feature>
<gene>
    <name evidence="8" type="primary">MED4</name>
    <name evidence="10" type="ORF">B0T15DRAFT_529333</name>
</gene>
<evidence type="ECO:0000256" key="9">
    <source>
        <dbReference type="SAM" id="MobiDB-lite"/>
    </source>
</evidence>
<accession>A0AAJ0GVW5</accession>
<evidence type="ECO:0000256" key="5">
    <source>
        <dbReference type="ARBA" id="ARBA00023163"/>
    </source>
</evidence>
<proteinExistence type="inferred from homology"/>
<evidence type="ECO:0000256" key="6">
    <source>
        <dbReference type="ARBA" id="ARBA00023242"/>
    </source>
</evidence>
<dbReference type="Proteomes" id="UP001273166">
    <property type="component" value="Unassembled WGS sequence"/>
</dbReference>
<reference evidence="10" key="1">
    <citation type="journal article" date="2023" name="Mol. Phylogenet. Evol.">
        <title>Genome-scale phylogeny and comparative genomics of the fungal order Sordariales.</title>
        <authorList>
            <person name="Hensen N."/>
            <person name="Bonometti L."/>
            <person name="Westerberg I."/>
            <person name="Brannstrom I.O."/>
            <person name="Guillou S."/>
            <person name="Cros-Aarteil S."/>
            <person name="Calhoun S."/>
            <person name="Haridas S."/>
            <person name="Kuo A."/>
            <person name="Mondo S."/>
            <person name="Pangilinan J."/>
            <person name="Riley R."/>
            <person name="LaButti K."/>
            <person name="Andreopoulos B."/>
            <person name="Lipzen A."/>
            <person name="Chen C."/>
            <person name="Yan M."/>
            <person name="Daum C."/>
            <person name="Ng V."/>
            <person name="Clum A."/>
            <person name="Steindorff A."/>
            <person name="Ohm R.A."/>
            <person name="Martin F."/>
            <person name="Silar P."/>
            <person name="Natvig D.O."/>
            <person name="Lalanne C."/>
            <person name="Gautier V."/>
            <person name="Ament-Velasquez S.L."/>
            <person name="Kruys A."/>
            <person name="Hutchinson M.I."/>
            <person name="Powell A.J."/>
            <person name="Barry K."/>
            <person name="Miller A.N."/>
            <person name="Grigoriev I.V."/>
            <person name="Debuchy R."/>
            <person name="Gladieux P."/>
            <person name="Hiltunen Thoren M."/>
            <person name="Johannesson H."/>
        </authorList>
    </citation>
    <scope>NUCLEOTIDE SEQUENCE</scope>
    <source>
        <strain evidence="10">CBS 333.67</strain>
    </source>
</reference>
<dbReference type="AlphaFoldDB" id="A0AAJ0GVW5"/>
<evidence type="ECO:0000256" key="2">
    <source>
        <dbReference type="ARBA" id="ARBA00009626"/>
    </source>
</evidence>
<evidence type="ECO:0000313" key="11">
    <source>
        <dbReference type="Proteomes" id="UP001273166"/>
    </source>
</evidence>
<dbReference type="InterPro" id="IPR019258">
    <property type="entry name" value="Mediator_Med4"/>
</dbReference>
<dbReference type="Pfam" id="PF10018">
    <property type="entry name" value="Med4"/>
    <property type="match status" value="1"/>
</dbReference>
<evidence type="ECO:0000256" key="4">
    <source>
        <dbReference type="ARBA" id="ARBA00023015"/>
    </source>
</evidence>
<sequence length="347" mass="38782">MDKELDGRFERLEKALNNMIDSVVKNNPSEQLAEELVAAQDGVTEGLRLLEKHQNNYARIQQLRQDVSRYDDQIKDIIHSLWQMRKELVAVTATPPGGSKYQFTTEDLLTYARLISRQTLPLPPVLKNHLESNASRPADPESQTAQTPNASFNFGFSNASIGTPAPLSASTPNTAANEAATTQHTSQLPLSQPYTKPPTTEEKLPAHLKPAVNPLLDTGFQPWPTPEQIRSGALADIQRLVDKGIDPKNYDPEEEERKRVAEEQAKKEAEERARREREEAERRMREERERMARERERARQMEAAASGAAGGSDGRTDSVAVGMGRAANKPKQFTFLGADDDDEDEED</sequence>
<comment type="function">
    <text evidence="8">Component of the Mediator complex, a coactivator involved in the regulated transcription of nearly all RNA polymerase II-dependent genes. Mediator functions as a bridge to convey information from gene-specific regulatory proteins to the basal RNA polymerase II transcription machinery. Mediator is recruited to promoters by direct interactions with regulatory proteins and serves as a scaffold for the assembly of a functional preinitiation complex with RNA polymerase II and the general transcription factors.</text>
</comment>
<feature type="region of interest" description="Disordered" evidence="9">
    <location>
        <begin position="244"/>
        <end position="347"/>
    </location>
</feature>
<feature type="region of interest" description="Disordered" evidence="9">
    <location>
        <begin position="127"/>
        <end position="212"/>
    </location>
</feature>
<comment type="similarity">
    <text evidence="2 8">Belongs to the Mediator complex subunit 4 family.</text>
</comment>